<proteinExistence type="predicted"/>
<reference evidence="1 2" key="1">
    <citation type="submission" date="2016-10" db="EMBL/GenBank/DDBJ databases">
        <title>The genome sequence of Colletotrichum fioriniae PJ7.</title>
        <authorList>
            <person name="Baroncelli R."/>
        </authorList>
    </citation>
    <scope>NUCLEOTIDE SEQUENCE [LARGE SCALE GENOMIC DNA]</scope>
    <source>
        <strain evidence="1 2">Tom-12</strain>
    </source>
</reference>
<gene>
    <name evidence="1" type="ORF">CTAM01_03501</name>
</gene>
<evidence type="ECO:0000313" key="1">
    <source>
        <dbReference type="EMBL" id="KAK1506166.1"/>
    </source>
</evidence>
<protein>
    <submittedName>
        <fullName evidence="1">Uncharacterized protein</fullName>
    </submittedName>
</protein>
<name>A0ABQ9RK07_9PEZI</name>
<dbReference type="Proteomes" id="UP001227543">
    <property type="component" value="Unassembled WGS sequence"/>
</dbReference>
<dbReference type="RefSeq" id="XP_060385742.1">
    <property type="nucleotide sequence ID" value="XM_060519536.1"/>
</dbReference>
<dbReference type="EMBL" id="MLFU01000008">
    <property type="protein sequence ID" value="KAK1506166.1"/>
    <property type="molecule type" value="Genomic_DNA"/>
</dbReference>
<keyword evidence="2" id="KW-1185">Reference proteome</keyword>
<accession>A0ABQ9RK07</accession>
<sequence length="165" mass="18295">AQGPKGPFQVASRFLNPQLDTLGHSRWLRLWSLTRRQDAKCTGDTELQSRRLPCLARLTSLVTFTTLASPLINNQQPSPQVNNTLLAKSRDTQRTATPGRLLESLLTFSQCELPRQTLVIDFNTQLGSSQDVSAYLPSGSYLVLLCIDTTTHLPQQETVRLCGVS</sequence>
<evidence type="ECO:0000313" key="2">
    <source>
        <dbReference type="Proteomes" id="UP001227543"/>
    </source>
</evidence>
<feature type="non-terminal residue" evidence="1">
    <location>
        <position position="1"/>
    </location>
</feature>
<comment type="caution">
    <text evidence="1">The sequence shown here is derived from an EMBL/GenBank/DDBJ whole genome shotgun (WGS) entry which is preliminary data.</text>
</comment>
<organism evidence="1 2">
    <name type="scientific">Colletotrichum tamarilloi</name>
    <dbReference type="NCBI Taxonomy" id="1209934"/>
    <lineage>
        <taxon>Eukaryota</taxon>
        <taxon>Fungi</taxon>
        <taxon>Dikarya</taxon>
        <taxon>Ascomycota</taxon>
        <taxon>Pezizomycotina</taxon>
        <taxon>Sordariomycetes</taxon>
        <taxon>Hypocreomycetidae</taxon>
        <taxon>Glomerellales</taxon>
        <taxon>Glomerellaceae</taxon>
        <taxon>Colletotrichum</taxon>
        <taxon>Colletotrichum acutatum species complex</taxon>
    </lineage>
</organism>
<dbReference type="GeneID" id="85403774"/>